<reference evidence="2 3" key="1">
    <citation type="submission" date="2014-08" db="EMBL/GenBank/DDBJ databases">
        <title>Porphyromonas gingivicanis strain:COT-022_OH1391 Genome sequencing.</title>
        <authorList>
            <person name="Wallis C."/>
            <person name="Deusch O."/>
            <person name="O'Flynn C."/>
            <person name="Davis I."/>
            <person name="Jospin G."/>
            <person name="Darling A.E."/>
            <person name="Coil D.A."/>
            <person name="Alexiev A."/>
            <person name="Horsfall A."/>
            <person name="Kirkwood N."/>
            <person name="Harris S."/>
            <person name="Eisen J.A."/>
        </authorList>
    </citation>
    <scope>NUCLEOTIDE SEQUENCE [LARGE SCALE GENOMIC DNA]</scope>
    <source>
        <strain evidence="3">COT-022 OH1391</strain>
    </source>
</reference>
<comment type="caution">
    <text evidence="2">The sequence shown here is derived from an EMBL/GenBank/DDBJ whole genome shotgun (WGS) entry which is preliminary data.</text>
</comment>
<dbReference type="OrthoDB" id="1014898at2"/>
<sequence length="359" mass="41232">MISKRFIALLIPMLSCFAWTGKSQETKLTELQEAVFVNHLAERTHTKNTQEAKMIPMLTIGNKWNTYKQCEVFDGTAKPPKKLGEDKTTYHYSIKREVELEGKKYFEILRDGELCFFMREDLTTGKVYRKYPEREEILIFDYALKEGDVFIWENAPLKEGFKKLRMKVISISDKEINGSKRRVYQLAFAPYFDQEENHHQEEDPFGKYTKGDPFQSHSMFFLDTGFWIEGIGGNQGLGAVKYYDLVGGHCTCEELLCFTNATGETFTLYPESGCEINYKVPLSVETPLLSKAKIVYSEGQLQISLEDAKTHTLSVYDMAGQLLAHQEPFENSVVVRLPASVERGTVLIRIDNESTLYTF</sequence>
<gene>
    <name evidence="2" type="ORF">HQ36_01275</name>
</gene>
<organism evidence="2 3">
    <name type="scientific">Porphyromonas gingivicanis</name>
    <dbReference type="NCBI Taxonomy" id="266762"/>
    <lineage>
        <taxon>Bacteria</taxon>
        <taxon>Pseudomonadati</taxon>
        <taxon>Bacteroidota</taxon>
        <taxon>Bacteroidia</taxon>
        <taxon>Bacteroidales</taxon>
        <taxon>Porphyromonadaceae</taxon>
        <taxon>Porphyromonas</taxon>
    </lineage>
</organism>
<name>A0A0A2G9P5_9PORP</name>
<evidence type="ECO:0008006" key="4">
    <source>
        <dbReference type="Google" id="ProtNLM"/>
    </source>
</evidence>
<dbReference type="RefSeq" id="WP_152565311.1">
    <property type="nucleotide sequence ID" value="NZ_JQZW01000002.1"/>
</dbReference>
<dbReference type="EMBL" id="JQZW01000002">
    <property type="protein sequence ID" value="KGN99120.1"/>
    <property type="molecule type" value="Genomic_DNA"/>
</dbReference>
<protein>
    <recommendedName>
        <fullName evidence="4">T9SS C-terminal target domain-containing protein</fullName>
    </recommendedName>
</protein>
<keyword evidence="3" id="KW-1185">Reference proteome</keyword>
<feature type="chain" id="PRO_5001987682" description="T9SS C-terminal target domain-containing protein" evidence="1">
    <location>
        <begin position="19"/>
        <end position="359"/>
    </location>
</feature>
<evidence type="ECO:0000313" key="2">
    <source>
        <dbReference type="EMBL" id="KGN99120.1"/>
    </source>
</evidence>
<accession>A0A0A2G9P5</accession>
<evidence type="ECO:0000256" key="1">
    <source>
        <dbReference type="SAM" id="SignalP"/>
    </source>
</evidence>
<dbReference type="AlphaFoldDB" id="A0A0A2G9P5"/>
<feature type="signal peptide" evidence="1">
    <location>
        <begin position="1"/>
        <end position="18"/>
    </location>
</feature>
<proteinExistence type="predicted"/>
<keyword evidence="1" id="KW-0732">Signal</keyword>
<dbReference type="Proteomes" id="UP000030134">
    <property type="component" value="Unassembled WGS sequence"/>
</dbReference>
<evidence type="ECO:0000313" key="3">
    <source>
        <dbReference type="Proteomes" id="UP000030134"/>
    </source>
</evidence>